<gene>
    <name evidence="3" type="ordered locus">SVEN_2936</name>
</gene>
<evidence type="ECO:0000256" key="1">
    <source>
        <dbReference type="ARBA" id="ARBA00022729"/>
    </source>
</evidence>
<dbReference type="EMBL" id="FR845719">
    <property type="protein sequence ID" value="CCA56222.1"/>
    <property type="molecule type" value="Genomic_DNA"/>
</dbReference>
<dbReference type="RefSeq" id="WP_015034138.1">
    <property type="nucleotide sequence ID" value="NC_018750.1"/>
</dbReference>
<reference evidence="3 4" key="1">
    <citation type="journal article" date="2011" name="BMC Genomics">
        <title>Genome-wide analysis of the role of GlnR in Streptomyces venezuelae provides new insights into global nitrogen regulation in actinomycetes.</title>
        <authorList>
            <person name="Pullan S.T."/>
            <person name="Bibb M.J."/>
            <person name="Merrick M."/>
        </authorList>
    </citation>
    <scope>NUCLEOTIDE SEQUENCE [LARGE SCALE GENOMIC DNA]</scope>
    <source>
        <strain evidence="3">ATCC 10712</strain>
    </source>
</reference>
<dbReference type="GeneID" id="51868000"/>
<dbReference type="InterPro" id="IPR028994">
    <property type="entry name" value="Integrin_alpha_N"/>
</dbReference>
<organism evidence="3 4">
    <name type="scientific">Streptomyces venezuelae (strain ATCC 10712 / CBS 650.69 / DSM 40230 / JCM 4526 / NBRC 13096 / PD 04745)</name>
    <dbReference type="NCBI Taxonomy" id="953739"/>
    <lineage>
        <taxon>Bacteria</taxon>
        <taxon>Bacillati</taxon>
        <taxon>Actinomycetota</taxon>
        <taxon>Actinomycetes</taxon>
        <taxon>Kitasatosporales</taxon>
        <taxon>Streptomycetaceae</taxon>
        <taxon>Streptomyces</taxon>
    </lineage>
</organism>
<dbReference type="EC" id="3.5.1.28" evidence="3"/>
<name>F2R7D7_STRVP</name>
<proteinExistence type="predicted"/>
<dbReference type="Gene3D" id="2.115.10.10">
    <property type="entry name" value="Tachylectin 2"/>
    <property type="match status" value="1"/>
</dbReference>
<dbReference type="PATRIC" id="fig|953739.5.peg.5130"/>
<keyword evidence="1 2" id="KW-0732">Signal</keyword>
<dbReference type="eggNOG" id="COG2385">
    <property type="taxonomic scope" value="Bacteria"/>
</dbReference>
<sequence length="753" mass="78261">MHVTRTRGRRLSAAAVTLALAATGGTLTALPATAAVAAPGATQEAGQTTVPFPRDADVVGAGPSGFLTKTRGASPEFRWTWYADGSSIVLPGASAVGGGSDLVVTGDREQLGTSVNLQVHDLSTPATAATPTAAFNVRELGPYRFAGLAGATLLLERQEDGVWKQYAATIENGAPKLRWLIGSAQFTCFSGEEAWTSTDAALYDCWVGERGEMPAKVVVDLAGGSQPMYLQEPFEFAGQGAISATHVAWRESRMSGKGIIAHQRGANVERWFPADDLDDPLYLVGGWLAYGQKAHIDAAGGASASPTVRPFTLQSIKDGEKSVALTAFSSAVAGPGGSLLVRGGTPEQGEGLYRISPRADGGRPDVELVASTGQTTVVRLTGSDTPKTLSAEQLAGGADFGWDLSRGDAAVRVTLKHLRSGKTLTREWPADTADGAPRRVTWHWDGKDVERPDGLLSPARAGEYEWEISARPEEGIGPDLVTTGRFTVNRPQAPHDVDGDGTADLFARDSGGALWSLRTQPAALGGSVTSTGRTRVGGGWQTYDRIESAGNIAGSPAPDVLARDTTGVLWLYQGTGDRAVPLSGRTRIGGGWQTFDRIAAGSDVTGDGRPDLLATDKAGVLWLYPGTGNATNPFSARKAMGGGWGTYNELTALGDFAGGPAGDLLARDKAGVLWQYLGKGDGTFAARTRIGGGWGGFASLVGVGDANGDGHADLMATSGTGTTFYAGTGDWKAPLKPGAKTDVTNGLRSEVTF</sequence>
<keyword evidence="3" id="KW-0378">Hydrolase</keyword>
<dbReference type="SUPFAM" id="SSF69318">
    <property type="entry name" value="Integrin alpha N-terminal domain"/>
    <property type="match status" value="1"/>
</dbReference>
<keyword evidence="4" id="KW-1185">Reference proteome</keyword>
<feature type="chain" id="PRO_5038826691" evidence="2">
    <location>
        <begin position="35"/>
        <end position="753"/>
    </location>
</feature>
<dbReference type="OrthoDB" id="3921761at2"/>
<evidence type="ECO:0000313" key="3">
    <source>
        <dbReference type="EMBL" id="CCA56222.1"/>
    </source>
</evidence>
<dbReference type="Pfam" id="PF13517">
    <property type="entry name" value="FG-GAP_3"/>
    <property type="match status" value="1"/>
</dbReference>
<protein>
    <submittedName>
        <fullName evidence="3">N-acetylmuramoyl-L-alanine amidase</fullName>
        <ecNumber evidence="3">3.5.1.28</ecNumber>
    </submittedName>
</protein>
<dbReference type="GO" id="GO:0008745">
    <property type="term" value="F:N-acetylmuramoyl-L-alanine amidase activity"/>
    <property type="evidence" value="ECO:0007669"/>
    <property type="project" value="UniProtKB-EC"/>
</dbReference>
<dbReference type="HOGENOM" id="CLU_021583_0_0_11"/>
<dbReference type="STRING" id="953739.SVEN_2936"/>
<evidence type="ECO:0000313" key="4">
    <source>
        <dbReference type="Proteomes" id="UP000006854"/>
    </source>
</evidence>
<evidence type="ECO:0000256" key="2">
    <source>
        <dbReference type="SAM" id="SignalP"/>
    </source>
</evidence>
<dbReference type="InterPro" id="IPR013517">
    <property type="entry name" value="FG-GAP"/>
</dbReference>
<dbReference type="KEGG" id="sve:SVEN_2936"/>
<feature type="signal peptide" evidence="2">
    <location>
        <begin position="1"/>
        <end position="34"/>
    </location>
</feature>
<dbReference type="AlphaFoldDB" id="F2R7D7"/>
<accession>F2R7D7</accession>
<dbReference type="Proteomes" id="UP000006854">
    <property type="component" value="Chromosome"/>
</dbReference>